<dbReference type="RefSeq" id="WP_087924821.1">
    <property type="nucleotide sequence ID" value="NZ_CP021744.1"/>
</dbReference>
<dbReference type="CDD" id="cd11533">
    <property type="entry name" value="NTP-PPase_Af0060_like"/>
    <property type="match status" value="1"/>
</dbReference>
<dbReference type="InterPro" id="IPR044548">
    <property type="entry name" value="AF0060_NTP-PPase_MazG-like"/>
</dbReference>
<gene>
    <name evidence="1" type="ORF">SMD11_0492</name>
</gene>
<dbReference type="AlphaFoldDB" id="A0A1Z2KVS1"/>
<accession>A0A1Z2KVS1</accession>
<organism evidence="1 2">
    <name type="scientific">Streptomyces albireticuli</name>
    <dbReference type="NCBI Taxonomy" id="1940"/>
    <lineage>
        <taxon>Bacteria</taxon>
        <taxon>Bacillati</taxon>
        <taxon>Actinomycetota</taxon>
        <taxon>Actinomycetes</taxon>
        <taxon>Kitasatosporales</taxon>
        <taxon>Streptomycetaceae</taxon>
        <taxon>Streptomyces</taxon>
    </lineage>
</organism>
<dbReference type="OrthoDB" id="3785106at2"/>
<dbReference type="EMBL" id="CP021744">
    <property type="protein sequence ID" value="ARZ66158.1"/>
    <property type="molecule type" value="Genomic_DNA"/>
</dbReference>
<dbReference type="SUPFAM" id="SSF101386">
    <property type="entry name" value="all-alpha NTP pyrophosphatases"/>
    <property type="match status" value="1"/>
</dbReference>
<reference evidence="1 2" key="1">
    <citation type="submission" date="2017-06" db="EMBL/GenBank/DDBJ databases">
        <title>Streptomyces albireticuli Genome sequencing and assembly.</title>
        <authorList>
            <person name="Wang Y."/>
            <person name="Du B."/>
            <person name="Ding Y."/>
            <person name="Liu H."/>
            <person name="Hou Q."/>
            <person name="Liu K."/>
            <person name="Yao L."/>
            <person name="Wang C."/>
        </authorList>
    </citation>
    <scope>NUCLEOTIDE SEQUENCE [LARGE SCALE GENOMIC DNA]</scope>
    <source>
        <strain evidence="1 2">MDJK11</strain>
    </source>
</reference>
<evidence type="ECO:0000313" key="1">
    <source>
        <dbReference type="EMBL" id="ARZ66158.1"/>
    </source>
</evidence>
<proteinExistence type="predicted"/>
<dbReference type="KEGG" id="salj:SMD11_0492"/>
<evidence type="ECO:0000313" key="2">
    <source>
        <dbReference type="Proteomes" id="UP000195755"/>
    </source>
</evidence>
<protein>
    <submittedName>
        <fullName evidence="1">Uncharacterized protein</fullName>
    </submittedName>
</protein>
<dbReference type="Gene3D" id="1.10.287.1080">
    <property type="entry name" value="MazG-like"/>
    <property type="match status" value="1"/>
</dbReference>
<name>A0A1Z2KVS1_9ACTN</name>
<sequence length="104" mass="11681">MDEHIWATVARLKEWLAESNPAPDRTHRTMRVLKLTEEIGEVAQAVIGATRYNPRKGAGHTWHDVEQELCDVILTAMVALRTLTPDAGKVFAERLEHVASRSLP</sequence>
<dbReference type="Proteomes" id="UP000195755">
    <property type="component" value="Chromosome"/>
</dbReference>